<sequence>MAHSDFSKRGAFLRMADIFPGQESYYENRKFDLINVWRVLRGPSNDWPLAVCDYSLINAENDITTNDALHYKRIGENSLLYHSDAQRWYYLSNMEEDDLLVFRNVDSDGTMARGFHASFHNPNSAGEFRHSIEVRLVAFRD</sequence>
<protein>
    <submittedName>
        <fullName evidence="1">Methyltransferase CmcJ</fullName>
    </submittedName>
</protein>
<accession>A0ACC3Z073</accession>
<comment type="caution">
    <text evidence="1">The sequence shown here is derived from an EMBL/GenBank/DDBJ whole genome shotgun (WGS) entry which is preliminary data.</text>
</comment>
<name>A0ACC3Z073_COLTU</name>
<proteinExistence type="predicted"/>
<gene>
    <name evidence="1" type="ORF">CTRU02_207226</name>
</gene>
<evidence type="ECO:0000313" key="1">
    <source>
        <dbReference type="EMBL" id="KAL0937495.1"/>
    </source>
</evidence>
<organism evidence="1 2">
    <name type="scientific">Colletotrichum truncatum</name>
    <name type="common">Anthracnose fungus</name>
    <name type="synonym">Colletotrichum capsici</name>
    <dbReference type="NCBI Taxonomy" id="5467"/>
    <lineage>
        <taxon>Eukaryota</taxon>
        <taxon>Fungi</taxon>
        <taxon>Dikarya</taxon>
        <taxon>Ascomycota</taxon>
        <taxon>Pezizomycotina</taxon>
        <taxon>Sordariomycetes</taxon>
        <taxon>Hypocreomycetidae</taxon>
        <taxon>Glomerellales</taxon>
        <taxon>Glomerellaceae</taxon>
        <taxon>Colletotrichum</taxon>
        <taxon>Colletotrichum truncatum species complex</taxon>
    </lineage>
</organism>
<reference evidence="1 2" key="1">
    <citation type="journal article" date="2020" name="Phytopathology">
        <title>Genome Sequence Resources of Colletotrichum truncatum, C. plurivorum, C. musicola, and C. sojae: Four Species Pathogenic to Soybean (Glycine max).</title>
        <authorList>
            <person name="Rogerio F."/>
            <person name="Boufleur T.R."/>
            <person name="Ciampi-Guillardi M."/>
            <person name="Sukno S.A."/>
            <person name="Thon M.R."/>
            <person name="Massola Junior N.S."/>
            <person name="Baroncelli R."/>
        </authorList>
    </citation>
    <scope>NUCLEOTIDE SEQUENCE [LARGE SCALE GENOMIC DNA]</scope>
    <source>
        <strain evidence="1 2">CMES1059</strain>
    </source>
</reference>
<dbReference type="EMBL" id="VUJX02000004">
    <property type="protein sequence ID" value="KAL0937495.1"/>
    <property type="molecule type" value="Genomic_DNA"/>
</dbReference>
<keyword evidence="2" id="KW-1185">Reference proteome</keyword>
<keyword evidence="1" id="KW-0808">Transferase</keyword>
<evidence type="ECO:0000313" key="2">
    <source>
        <dbReference type="Proteomes" id="UP000805649"/>
    </source>
</evidence>
<keyword evidence="1" id="KW-0489">Methyltransferase</keyword>
<dbReference type="Proteomes" id="UP000805649">
    <property type="component" value="Unassembled WGS sequence"/>
</dbReference>